<evidence type="ECO:0000313" key="3">
    <source>
        <dbReference type="Proteomes" id="UP000015101"/>
    </source>
</evidence>
<dbReference type="Proteomes" id="UP000015101">
    <property type="component" value="Unassembled WGS sequence"/>
</dbReference>
<gene>
    <name evidence="2" type="primary">20204135</name>
    <name evidence="1" type="ORF">HELRODRAFT_172625</name>
</gene>
<dbReference type="AlphaFoldDB" id="T1F5N6"/>
<dbReference type="KEGG" id="hro:HELRODRAFT_172625"/>
<protein>
    <submittedName>
        <fullName evidence="1 2">Uncharacterized protein</fullName>
    </submittedName>
</protein>
<dbReference type="RefSeq" id="XP_009017537.1">
    <property type="nucleotide sequence ID" value="XM_009019289.1"/>
</dbReference>
<evidence type="ECO:0000313" key="2">
    <source>
        <dbReference type="EnsemblMetazoa" id="HelroP172625"/>
    </source>
</evidence>
<dbReference type="EMBL" id="KB096502">
    <property type="protein sequence ID" value="ESO04268.1"/>
    <property type="molecule type" value="Genomic_DNA"/>
</dbReference>
<dbReference type="EMBL" id="AMQM01004297">
    <property type="status" value="NOT_ANNOTATED_CDS"/>
    <property type="molecule type" value="Genomic_DNA"/>
</dbReference>
<dbReference type="GeneID" id="20204135"/>
<proteinExistence type="predicted"/>
<dbReference type="CTD" id="20204135"/>
<organism evidence="2 3">
    <name type="scientific">Helobdella robusta</name>
    <name type="common">Californian leech</name>
    <dbReference type="NCBI Taxonomy" id="6412"/>
    <lineage>
        <taxon>Eukaryota</taxon>
        <taxon>Metazoa</taxon>
        <taxon>Spiralia</taxon>
        <taxon>Lophotrochozoa</taxon>
        <taxon>Annelida</taxon>
        <taxon>Clitellata</taxon>
        <taxon>Hirudinea</taxon>
        <taxon>Rhynchobdellida</taxon>
        <taxon>Glossiphoniidae</taxon>
        <taxon>Helobdella</taxon>
    </lineage>
</organism>
<reference evidence="2" key="3">
    <citation type="submission" date="2015-06" db="UniProtKB">
        <authorList>
            <consortium name="EnsemblMetazoa"/>
        </authorList>
    </citation>
    <scope>IDENTIFICATION</scope>
</reference>
<dbReference type="EnsemblMetazoa" id="HelroT172625">
    <property type="protein sequence ID" value="HelroP172625"/>
    <property type="gene ID" value="HelroG172625"/>
</dbReference>
<evidence type="ECO:0000313" key="1">
    <source>
        <dbReference type="EMBL" id="ESO04268.1"/>
    </source>
</evidence>
<sequence>MPTLPFPIPPHHLHHDQGYQGGTNFVTEFFIKKSLKIISAFEDHLRFPREEVSYSKEQHFLCPLIDPTEHQITYSSQVIELFLNIMRCNVPIDQMFLPDNCKWNIINSDNPNNNINNINNNNSINNNNNNSANTVDTNATTHSANITCKWNIITRSKKNHSDDNNNANFYK</sequence>
<accession>T1F5N6</accession>
<name>T1F5N6_HELRO</name>
<dbReference type="EMBL" id="AMQM01004296">
    <property type="status" value="NOT_ANNOTATED_CDS"/>
    <property type="molecule type" value="Genomic_DNA"/>
</dbReference>
<dbReference type="InParanoid" id="T1F5N6"/>
<dbReference type="HOGENOM" id="CLU_1564560_0_0_1"/>
<reference evidence="3" key="1">
    <citation type="submission" date="2012-12" db="EMBL/GenBank/DDBJ databases">
        <authorList>
            <person name="Hellsten U."/>
            <person name="Grimwood J."/>
            <person name="Chapman J.A."/>
            <person name="Shapiro H."/>
            <person name="Aerts A."/>
            <person name="Otillar R.P."/>
            <person name="Terry A.Y."/>
            <person name="Boore J.L."/>
            <person name="Simakov O."/>
            <person name="Marletaz F."/>
            <person name="Cho S.-J."/>
            <person name="Edsinger-Gonzales E."/>
            <person name="Havlak P."/>
            <person name="Kuo D.-H."/>
            <person name="Larsson T."/>
            <person name="Lv J."/>
            <person name="Arendt D."/>
            <person name="Savage R."/>
            <person name="Osoegawa K."/>
            <person name="de Jong P."/>
            <person name="Lindberg D.R."/>
            <person name="Seaver E.C."/>
            <person name="Weisblat D.A."/>
            <person name="Putnam N.H."/>
            <person name="Grigoriev I.V."/>
            <person name="Rokhsar D.S."/>
        </authorList>
    </citation>
    <scope>NUCLEOTIDE SEQUENCE</scope>
</reference>
<keyword evidence="3" id="KW-1185">Reference proteome</keyword>
<reference evidence="1 3" key="2">
    <citation type="journal article" date="2013" name="Nature">
        <title>Insights into bilaterian evolution from three spiralian genomes.</title>
        <authorList>
            <person name="Simakov O."/>
            <person name="Marletaz F."/>
            <person name="Cho S.J."/>
            <person name="Edsinger-Gonzales E."/>
            <person name="Havlak P."/>
            <person name="Hellsten U."/>
            <person name="Kuo D.H."/>
            <person name="Larsson T."/>
            <person name="Lv J."/>
            <person name="Arendt D."/>
            <person name="Savage R."/>
            <person name="Osoegawa K."/>
            <person name="de Jong P."/>
            <person name="Grimwood J."/>
            <person name="Chapman J.A."/>
            <person name="Shapiro H."/>
            <person name="Aerts A."/>
            <person name="Otillar R.P."/>
            <person name="Terry A.Y."/>
            <person name="Boore J.L."/>
            <person name="Grigoriev I.V."/>
            <person name="Lindberg D.R."/>
            <person name="Seaver E.C."/>
            <person name="Weisblat D.A."/>
            <person name="Putnam N.H."/>
            <person name="Rokhsar D.S."/>
        </authorList>
    </citation>
    <scope>NUCLEOTIDE SEQUENCE</scope>
</reference>